<sequence length="315" mass="36221">RLQTVYCNGKFSSYLPLMTGVPQGSILGPTMFIIYVNDLSAAIINNLVTTFMYADDLALQISCCNHNLVNSLSDECNLVIEDWTSANILCLNRDKTQNLNFSLSNCQNVQNVKFLGVIVQSNLKWNAHVDFLCSKVSKGIFMLRRLKLIVNLQVLLLVYFSHIQSHLSYATVVWGNDSHANKLLILQKRAIRVICNVRVKTHCKPLFRKLRILTVPSLFILQCLMYVKMYSHSLLTNSHVHEHNTRYNSHFRISQCNFQRTINSPFEIGIKLFNLLPERLKSLSVSCFKREIKSFLLDISIYSVNEFIDHCKPLK</sequence>
<organism evidence="2">
    <name type="scientific">Homalodisca liturata</name>
    <dbReference type="NCBI Taxonomy" id="320908"/>
    <lineage>
        <taxon>Eukaryota</taxon>
        <taxon>Metazoa</taxon>
        <taxon>Ecdysozoa</taxon>
        <taxon>Arthropoda</taxon>
        <taxon>Hexapoda</taxon>
        <taxon>Insecta</taxon>
        <taxon>Pterygota</taxon>
        <taxon>Neoptera</taxon>
        <taxon>Paraneoptera</taxon>
        <taxon>Hemiptera</taxon>
        <taxon>Auchenorrhyncha</taxon>
        <taxon>Membracoidea</taxon>
        <taxon>Cicadellidae</taxon>
        <taxon>Cicadellinae</taxon>
        <taxon>Proconiini</taxon>
        <taxon>Homalodisca</taxon>
    </lineage>
</organism>
<dbReference type="Pfam" id="PF00078">
    <property type="entry name" value="RVT_1"/>
    <property type="match status" value="1"/>
</dbReference>
<dbReference type="EMBL" id="GECU01004113">
    <property type="protein sequence ID" value="JAT03594.1"/>
    <property type="molecule type" value="Transcribed_RNA"/>
</dbReference>
<evidence type="ECO:0000259" key="1">
    <source>
        <dbReference type="PROSITE" id="PS50878"/>
    </source>
</evidence>
<dbReference type="AlphaFoldDB" id="A0A1B6JXG8"/>
<gene>
    <name evidence="2" type="ORF">g.37186</name>
</gene>
<reference evidence="2" key="1">
    <citation type="submission" date="2015-11" db="EMBL/GenBank/DDBJ databases">
        <title>De novo transcriptome assembly of four potential Pierce s Disease insect vectors from Arizona vineyards.</title>
        <authorList>
            <person name="Tassone E.E."/>
        </authorList>
    </citation>
    <scope>NUCLEOTIDE SEQUENCE</scope>
</reference>
<dbReference type="PANTHER" id="PTHR33332">
    <property type="entry name" value="REVERSE TRANSCRIPTASE DOMAIN-CONTAINING PROTEIN"/>
    <property type="match status" value="1"/>
</dbReference>
<accession>A0A1B6JXG8</accession>
<feature type="non-terminal residue" evidence="2">
    <location>
        <position position="1"/>
    </location>
</feature>
<dbReference type="InterPro" id="IPR000477">
    <property type="entry name" value="RT_dom"/>
</dbReference>
<evidence type="ECO:0000313" key="2">
    <source>
        <dbReference type="EMBL" id="JAT03594.1"/>
    </source>
</evidence>
<feature type="domain" description="Reverse transcriptase" evidence="1">
    <location>
        <begin position="1"/>
        <end position="119"/>
    </location>
</feature>
<name>A0A1B6JXG8_9HEMI</name>
<protein>
    <recommendedName>
        <fullName evidence="1">Reverse transcriptase domain-containing protein</fullName>
    </recommendedName>
</protein>
<dbReference type="PROSITE" id="PS50878">
    <property type="entry name" value="RT_POL"/>
    <property type="match status" value="1"/>
</dbReference>
<proteinExistence type="predicted"/>